<dbReference type="Proteomes" id="UP000290602">
    <property type="component" value="Unassembled WGS sequence"/>
</dbReference>
<keyword evidence="2" id="KW-1185">Reference proteome</keyword>
<gene>
    <name evidence="1" type="ORF">DXH47_03060</name>
</gene>
<evidence type="ECO:0000313" key="1">
    <source>
        <dbReference type="EMBL" id="RXI79373.1"/>
    </source>
</evidence>
<dbReference type="OrthoDB" id="40849at2"/>
<dbReference type="AlphaFoldDB" id="A0A4Q0VJR8"/>
<accession>A0A4Q0VJR8</accession>
<dbReference type="RefSeq" id="WP_129031613.1">
    <property type="nucleotide sequence ID" value="NZ_QXIL01000004.1"/>
</dbReference>
<comment type="caution">
    <text evidence="1">The sequence shown here is derived from an EMBL/GenBank/DDBJ whole genome shotgun (WGS) entry which is preliminary data.</text>
</comment>
<organism evidence="1 2">
    <name type="scientific">Levilactobacillus suantsaii</name>
    <dbReference type="NCBI Taxonomy" id="2292255"/>
    <lineage>
        <taxon>Bacteria</taxon>
        <taxon>Bacillati</taxon>
        <taxon>Bacillota</taxon>
        <taxon>Bacilli</taxon>
        <taxon>Lactobacillales</taxon>
        <taxon>Lactobacillaceae</taxon>
        <taxon>Levilactobacillus</taxon>
    </lineage>
</organism>
<keyword evidence="1" id="KW-0547">Nucleotide-binding</keyword>
<dbReference type="InterPro" id="IPR027417">
    <property type="entry name" value="P-loop_NTPase"/>
</dbReference>
<dbReference type="EMBL" id="QXIL01000004">
    <property type="protein sequence ID" value="RXI79373.1"/>
    <property type="molecule type" value="Genomic_DNA"/>
</dbReference>
<name>A0A4Q0VJR8_9LACO</name>
<dbReference type="Gene3D" id="3.40.50.300">
    <property type="entry name" value="P-loop containing nucleotide triphosphate hydrolases"/>
    <property type="match status" value="1"/>
</dbReference>
<sequence>MALTYQQCLRAVGVVLASDSVPTIVGEAGIGKSALVADLAHQRHAKLFTTVVSLVEKGDLVIPVPPLTKESFIQTKHYGQLADVQFGYSHTLVALIRYAEAHPDEEIIWFLDEFNRGSQAVQSELMNLVLQRQINTLLLPKQVHLILAENPDTTMQGFQRSHYGVTPGDAAIADRTTRLVLQADTPTWLAWARVQVNGQPRIDPLVTAYLTENPTDLFTAPTGDEEGADLQPTPRAWARVSRLLRELDRQDLLQNTAIVQELLRGNLGLTVGTAFAGYVHTKRPTITVEQVYTQDGTVGRFRALNPAQQQRLLSQCVAAQHDWPLTTSEYAERFTQLLMLCAPDGQFALGREIAQQDGLLEALHDQVDATTAVAQLYSVLTQIGKRGSQIEV</sequence>
<protein>
    <submittedName>
        <fullName evidence="1">ATP-binding protein</fullName>
    </submittedName>
</protein>
<dbReference type="GO" id="GO:0005524">
    <property type="term" value="F:ATP binding"/>
    <property type="evidence" value="ECO:0007669"/>
    <property type="project" value="UniProtKB-KW"/>
</dbReference>
<proteinExistence type="predicted"/>
<dbReference type="SUPFAM" id="SSF52540">
    <property type="entry name" value="P-loop containing nucleoside triphosphate hydrolases"/>
    <property type="match status" value="1"/>
</dbReference>
<evidence type="ECO:0000313" key="2">
    <source>
        <dbReference type="Proteomes" id="UP000290602"/>
    </source>
</evidence>
<reference evidence="1 2" key="1">
    <citation type="submission" date="2018-08" db="EMBL/GenBank/DDBJ databases">
        <title>Lactobacillus suantsai sp. nov., isolated from traditional fermented suan-tsai in Taiwan.</title>
        <authorList>
            <person name="Huang C.-H."/>
        </authorList>
    </citation>
    <scope>NUCLEOTIDE SEQUENCE [LARGE SCALE GENOMIC DNA]</scope>
    <source>
        <strain evidence="1 2">BCRC 12945</strain>
    </source>
</reference>
<keyword evidence="1" id="KW-0067">ATP-binding</keyword>